<evidence type="ECO:0000256" key="1">
    <source>
        <dbReference type="ARBA" id="ARBA00004752"/>
    </source>
</evidence>
<dbReference type="EMBL" id="FYEH01000002">
    <property type="protein sequence ID" value="SNB61688.1"/>
    <property type="molecule type" value="Genomic_DNA"/>
</dbReference>
<dbReference type="PROSITE" id="PS52029">
    <property type="entry name" value="LD_TPASE"/>
    <property type="match status" value="1"/>
</dbReference>
<feature type="domain" description="L,D-TPase catalytic" evidence="8">
    <location>
        <begin position="276"/>
        <end position="459"/>
    </location>
</feature>
<dbReference type="InterPro" id="IPR045380">
    <property type="entry name" value="LD_TPept_scaffold_dom"/>
</dbReference>
<keyword evidence="4 7" id="KW-0133">Cell shape</keyword>
<dbReference type="UniPathway" id="UPA00219"/>
<evidence type="ECO:0000313" key="9">
    <source>
        <dbReference type="EMBL" id="SNB61688.1"/>
    </source>
</evidence>
<gene>
    <name evidence="9" type="ORF">SAMN07250955_102345</name>
</gene>
<protein>
    <submittedName>
        <fullName evidence="9">Murein L,D-transpeptidase YcbB/YkuD</fullName>
    </submittedName>
</protein>
<evidence type="ECO:0000313" key="10">
    <source>
        <dbReference type="Proteomes" id="UP000197065"/>
    </source>
</evidence>
<dbReference type="InterPro" id="IPR052905">
    <property type="entry name" value="LD-transpeptidase_YkuD-like"/>
</dbReference>
<dbReference type="Pfam" id="PF01471">
    <property type="entry name" value="PG_binding_1"/>
    <property type="match status" value="1"/>
</dbReference>
<dbReference type="InterPro" id="IPR036366">
    <property type="entry name" value="PGBDSf"/>
</dbReference>
<dbReference type="Proteomes" id="UP000197065">
    <property type="component" value="Unassembled WGS sequence"/>
</dbReference>
<dbReference type="Pfam" id="PF03734">
    <property type="entry name" value="YkuD"/>
    <property type="match status" value="1"/>
</dbReference>
<sequence>MPADGLAAGLQASLQPLVAVDAPAHNDMQSMAMVYAARDWQPIWTGSADALARGQLVVERLAAADREGLDPEDYGVSQIAALAAKADMASLVERETLISAALIRYARDVHTGRLRSTMNGFDIPLSTLPFEAGGFLTAASTVPDLASLLDALPPALPAYARLRTLLASLSAKSGEHWTPVPNVGKVAPGAVSAMIPALRQRLTQSGDFKGELAGSTYDPPLVEAMKHFQARHGLNNDGVIGAQTYAALGDGTGSRLREIKVNMERLRHFDPDPSGPYFVVNIPDYRLQLITPDEATGKPVVAYEQHVVVGTAKDQTPTFSADMSYIEFNPNWHVPKSIAIKEMLPKIRADPGYLERNSYLLLSGGQPVNPWLVDWSQVNAQNFPYRVRQTPGGQNALGQMKFMFPNSYNVYIHDTPSKALFARQRRSFSHGCIRLMKPMELADLLLQPQGWSDAMIHSVLDAGRTRVVTLKQAIPVHIIYLTAWVDENGKPQFREDLYDRDEVLATRLEARRGRLLELPGAPTEAHAQQQSPT</sequence>
<dbReference type="GO" id="GO:0009252">
    <property type="term" value="P:peptidoglycan biosynthetic process"/>
    <property type="evidence" value="ECO:0007669"/>
    <property type="project" value="UniProtKB-UniPathway"/>
</dbReference>
<dbReference type="PANTHER" id="PTHR41533">
    <property type="entry name" value="L,D-TRANSPEPTIDASE HI_1667-RELATED"/>
    <property type="match status" value="1"/>
</dbReference>
<comment type="similarity">
    <text evidence="2">Belongs to the YkuD family.</text>
</comment>
<proteinExistence type="inferred from homology"/>
<feature type="active site" description="Nucleophile" evidence="7">
    <location>
        <position position="432"/>
    </location>
</feature>
<dbReference type="SUPFAM" id="SSF141523">
    <property type="entry name" value="L,D-transpeptidase catalytic domain-like"/>
    <property type="match status" value="1"/>
</dbReference>
<comment type="pathway">
    <text evidence="1 7">Cell wall biogenesis; peptidoglycan biosynthesis.</text>
</comment>
<dbReference type="GO" id="GO:0016740">
    <property type="term" value="F:transferase activity"/>
    <property type="evidence" value="ECO:0007669"/>
    <property type="project" value="UniProtKB-KW"/>
</dbReference>
<dbReference type="Gene3D" id="2.40.440.10">
    <property type="entry name" value="L,D-transpeptidase catalytic domain-like"/>
    <property type="match status" value="1"/>
</dbReference>
<evidence type="ECO:0000256" key="5">
    <source>
        <dbReference type="ARBA" id="ARBA00022984"/>
    </source>
</evidence>
<dbReference type="InterPro" id="IPR036365">
    <property type="entry name" value="PGBD-like_sf"/>
</dbReference>
<evidence type="ECO:0000256" key="6">
    <source>
        <dbReference type="ARBA" id="ARBA00023316"/>
    </source>
</evidence>
<reference evidence="9 10" key="1">
    <citation type="submission" date="2017-06" db="EMBL/GenBank/DDBJ databases">
        <authorList>
            <person name="Kim H.J."/>
            <person name="Triplett B.A."/>
        </authorList>
    </citation>
    <scope>NUCLEOTIDE SEQUENCE [LARGE SCALE GENOMIC DNA]</scope>
    <source>
        <strain evidence="9 10">B29T1</strain>
    </source>
</reference>
<dbReference type="GO" id="GO:0004180">
    <property type="term" value="F:carboxypeptidase activity"/>
    <property type="evidence" value="ECO:0007669"/>
    <property type="project" value="UniProtKB-ARBA"/>
</dbReference>
<dbReference type="SUPFAM" id="SSF47090">
    <property type="entry name" value="PGBD-like"/>
    <property type="match status" value="1"/>
</dbReference>
<name>A0A212QQB7_9PROT</name>
<evidence type="ECO:0000256" key="7">
    <source>
        <dbReference type="PROSITE-ProRule" id="PRU01373"/>
    </source>
</evidence>
<evidence type="ECO:0000256" key="4">
    <source>
        <dbReference type="ARBA" id="ARBA00022960"/>
    </source>
</evidence>
<keyword evidence="5 7" id="KW-0573">Peptidoglycan synthesis</keyword>
<dbReference type="AlphaFoldDB" id="A0A212QQB7"/>
<evidence type="ECO:0000256" key="2">
    <source>
        <dbReference type="ARBA" id="ARBA00005992"/>
    </source>
</evidence>
<dbReference type="InterPro" id="IPR002477">
    <property type="entry name" value="Peptidoglycan-bd-like"/>
</dbReference>
<organism evidence="9 10">
    <name type="scientific">Arboricoccus pini</name>
    <dbReference type="NCBI Taxonomy" id="1963835"/>
    <lineage>
        <taxon>Bacteria</taxon>
        <taxon>Pseudomonadati</taxon>
        <taxon>Pseudomonadota</taxon>
        <taxon>Alphaproteobacteria</taxon>
        <taxon>Geminicoccales</taxon>
        <taxon>Geminicoccaceae</taxon>
        <taxon>Arboricoccus</taxon>
    </lineage>
</organism>
<dbReference type="Gene3D" id="1.10.101.10">
    <property type="entry name" value="PGBD-like superfamily/PGBD"/>
    <property type="match status" value="1"/>
</dbReference>
<evidence type="ECO:0000256" key="3">
    <source>
        <dbReference type="ARBA" id="ARBA00022679"/>
    </source>
</evidence>
<dbReference type="CDD" id="cd16913">
    <property type="entry name" value="YkuD_like"/>
    <property type="match status" value="1"/>
</dbReference>
<accession>A0A212QQB7</accession>
<keyword evidence="10" id="KW-1185">Reference proteome</keyword>
<dbReference type="InterPro" id="IPR005490">
    <property type="entry name" value="LD_TPept_cat_dom"/>
</dbReference>
<keyword evidence="3" id="KW-0808">Transferase</keyword>
<dbReference type="GO" id="GO:0008360">
    <property type="term" value="P:regulation of cell shape"/>
    <property type="evidence" value="ECO:0007669"/>
    <property type="project" value="UniProtKB-UniRule"/>
</dbReference>
<dbReference type="Pfam" id="PF20142">
    <property type="entry name" value="Scaffold"/>
    <property type="match status" value="1"/>
</dbReference>
<evidence type="ECO:0000259" key="8">
    <source>
        <dbReference type="PROSITE" id="PS52029"/>
    </source>
</evidence>
<keyword evidence="6 7" id="KW-0961">Cell wall biogenesis/degradation</keyword>
<dbReference type="PANTHER" id="PTHR41533:SF2">
    <property type="entry name" value="BLR7131 PROTEIN"/>
    <property type="match status" value="1"/>
</dbReference>
<dbReference type="InterPro" id="IPR038063">
    <property type="entry name" value="Transpep_catalytic_dom"/>
</dbReference>
<dbReference type="GO" id="GO:0071555">
    <property type="term" value="P:cell wall organization"/>
    <property type="evidence" value="ECO:0007669"/>
    <property type="project" value="UniProtKB-UniRule"/>
</dbReference>
<feature type="active site" description="Proton donor/acceptor" evidence="7">
    <location>
        <position position="413"/>
    </location>
</feature>